<dbReference type="AlphaFoldDB" id="A0A371BD62"/>
<protein>
    <submittedName>
        <fullName evidence="3">Uncharacterized protein</fullName>
    </submittedName>
</protein>
<organism evidence="3 4">
    <name type="scientific">Undibacter mobilis</name>
    <dbReference type="NCBI Taxonomy" id="2292256"/>
    <lineage>
        <taxon>Bacteria</taxon>
        <taxon>Pseudomonadati</taxon>
        <taxon>Pseudomonadota</taxon>
        <taxon>Alphaproteobacteria</taxon>
        <taxon>Hyphomicrobiales</taxon>
        <taxon>Nitrobacteraceae</taxon>
        <taxon>Undibacter</taxon>
    </lineage>
</organism>
<sequence>MKTLLLAAMALVSAVGTANAQYYNSNRGYNSGYGSYGTGSNPNSHYVAPHYNSNSGGYTGGHYQTNPNNTTLDNYGTRGNYNPYTGQTGRRNPW</sequence>
<dbReference type="RefSeq" id="WP_115517556.1">
    <property type="nucleotide sequence ID" value="NZ_QRGO01000001.1"/>
</dbReference>
<accession>A0A371BD62</accession>
<keyword evidence="4" id="KW-1185">Reference proteome</keyword>
<dbReference type="OrthoDB" id="7366709at2"/>
<evidence type="ECO:0000256" key="2">
    <source>
        <dbReference type="SAM" id="SignalP"/>
    </source>
</evidence>
<reference evidence="4" key="1">
    <citation type="submission" date="2018-08" db="EMBL/GenBank/DDBJ databases">
        <authorList>
            <person name="Kim S.-J."/>
            <person name="Jung G.-Y."/>
        </authorList>
    </citation>
    <scope>NUCLEOTIDE SEQUENCE [LARGE SCALE GENOMIC DNA]</scope>
    <source>
        <strain evidence="4">GY_H</strain>
    </source>
</reference>
<evidence type="ECO:0000256" key="1">
    <source>
        <dbReference type="SAM" id="MobiDB-lite"/>
    </source>
</evidence>
<evidence type="ECO:0000313" key="4">
    <source>
        <dbReference type="Proteomes" id="UP000263993"/>
    </source>
</evidence>
<feature type="chain" id="PRO_5016670852" evidence="2">
    <location>
        <begin position="21"/>
        <end position="94"/>
    </location>
</feature>
<comment type="caution">
    <text evidence="3">The sequence shown here is derived from an EMBL/GenBank/DDBJ whole genome shotgun (WGS) entry which is preliminary data.</text>
</comment>
<name>A0A371BD62_9BRAD</name>
<feature type="region of interest" description="Disordered" evidence="1">
    <location>
        <begin position="57"/>
        <end position="94"/>
    </location>
</feature>
<dbReference type="Proteomes" id="UP000263993">
    <property type="component" value="Unassembled WGS sequence"/>
</dbReference>
<proteinExistence type="predicted"/>
<keyword evidence="2" id="KW-0732">Signal</keyword>
<dbReference type="EMBL" id="QRGO01000001">
    <property type="protein sequence ID" value="RDV05532.1"/>
    <property type="molecule type" value="Genomic_DNA"/>
</dbReference>
<feature type="signal peptide" evidence="2">
    <location>
        <begin position="1"/>
        <end position="20"/>
    </location>
</feature>
<gene>
    <name evidence="3" type="ORF">DXH78_13690</name>
</gene>
<evidence type="ECO:0000313" key="3">
    <source>
        <dbReference type="EMBL" id="RDV05532.1"/>
    </source>
</evidence>